<organism evidence="1 2">
    <name type="scientific">Plakobranchus ocellatus</name>
    <dbReference type="NCBI Taxonomy" id="259542"/>
    <lineage>
        <taxon>Eukaryota</taxon>
        <taxon>Metazoa</taxon>
        <taxon>Spiralia</taxon>
        <taxon>Lophotrochozoa</taxon>
        <taxon>Mollusca</taxon>
        <taxon>Gastropoda</taxon>
        <taxon>Heterobranchia</taxon>
        <taxon>Euthyneura</taxon>
        <taxon>Panpulmonata</taxon>
        <taxon>Sacoglossa</taxon>
        <taxon>Placobranchoidea</taxon>
        <taxon>Plakobranchidae</taxon>
        <taxon>Plakobranchus</taxon>
    </lineage>
</organism>
<dbReference type="EMBL" id="BLXT01000184">
    <property type="protein sequence ID" value="GFN74915.1"/>
    <property type="molecule type" value="Genomic_DNA"/>
</dbReference>
<gene>
    <name evidence="1" type="ORF">PoB_000142100</name>
</gene>
<name>A0AAV3X0D3_9GAST</name>
<dbReference type="AlphaFoldDB" id="A0AAV3X0D3"/>
<sequence length="108" mass="12253">MQTETLYNASWESSKYSGRYLKANRDTSICKLKELTVHTGRPRNIGDAYVDRVVLFLFKDFLLNAVISGFWALRQARVPLAELEPVTEGSQGGFAIHYANKPLFSPNR</sequence>
<dbReference type="Proteomes" id="UP000735302">
    <property type="component" value="Unassembled WGS sequence"/>
</dbReference>
<protein>
    <submittedName>
        <fullName evidence="1">Uncharacterized protein</fullName>
    </submittedName>
</protein>
<keyword evidence="2" id="KW-1185">Reference proteome</keyword>
<proteinExistence type="predicted"/>
<reference evidence="1 2" key="1">
    <citation type="journal article" date="2021" name="Elife">
        <title>Chloroplast acquisition without the gene transfer in kleptoplastic sea slugs, Plakobranchus ocellatus.</title>
        <authorList>
            <person name="Maeda T."/>
            <person name="Takahashi S."/>
            <person name="Yoshida T."/>
            <person name="Shimamura S."/>
            <person name="Takaki Y."/>
            <person name="Nagai Y."/>
            <person name="Toyoda A."/>
            <person name="Suzuki Y."/>
            <person name="Arimoto A."/>
            <person name="Ishii H."/>
            <person name="Satoh N."/>
            <person name="Nishiyama T."/>
            <person name="Hasebe M."/>
            <person name="Maruyama T."/>
            <person name="Minagawa J."/>
            <person name="Obokata J."/>
            <person name="Shigenobu S."/>
        </authorList>
    </citation>
    <scope>NUCLEOTIDE SEQUENCE [LARGE SCALE GENOMIC DNA]</scope>
</reference>
<accession>A0AAV3X0D3</accession>
<comment type="caution">
    <text evidence="1">The sequence shown here is derived from an EMBL/GenBank/DDBJ whole genome shotgun (WGS) entry which is preliminary data.</text>
</comment>
<evidence type="ECO:0000313" key="1">
    <source>
        <dbReference type="EMBL" id="GFN74915.1"/>
    </source>
</evidence>
<evidence type="ECO:0000313" key="2">
    <source>
        <dbReference type="Proteomes" id="UP000735302"/>
    </source>
</evidence>